<name>A0A0N4YA32_NIPBR</name>
<protein>
    <submittedName>
        <fullName evidence="1 3">Uncharacterized protein</fullName>
    </submittedName>
</protein>
<keyword evidence="2" id="KW-1185">Reference proteome</keyword>
<dbReference type="EMBL" id="UYSL01020974">
    <property type="protein sequence ID" value="VDL76807.1"/>
    <property type="molecule type" value="Genomic_DNA"/>
</dbReference>
<evidence type="ECO:0000313" key="1">
    <source>
        <dbReference type="EMBL" id="VDL76807.1"/>
    </source>
</evidence>
<organism evidence="3">
    <name type="scientific">Nippostrongylus brasiliensis</name>
    <name type="common">Rat hookworm</name>
    <dbReference type="NCBI Taxonomy" id="27835"/>
    <lineage>
        <taxon>Eukaryota</taxon>
        <taxon>Metazoa</taxon>
        <taxon>Ecdysozoa</taxon>
        <taxon>Nematoda</taxon>
        <taxon>Chromadorea</taxon>
        <taxon>Rhabditida</taxon>
        <taxon>Rhabditina</taxon>
        <taxon>Rhabditomorpha</taxon>
        <taxon>Strongyloidea</taxon>
        <taxon>Heligmosomidae</taxon>
        <taxon>Nippostrongylus</taxon>
    </lineage>
</organism>
<accession>A0A0N4YA32</accession>
<evidence type="ECO:0000313" key="3">
    <source>
        <dbReference type="WBParaSite" id="NBR_0001321701-mRNA-1"/>
    </source>
</evidence>
<dbReference type="WBParaSite" id="NBR_0001321701-mRNA-1">
    <property type="protein sequence ID" value="NBR_0001321701-mRNA-1"/>
    <property type="gene ID" value="NBR_0001321701"/>
</dbReference>
<proteinExistence type="predicted"/>
<sequence>MCNFFKHRWFGTKFPWFAIVSSLKTGQRPIGNSNSGCSKPLERKPVDKIQIFCVSNSSLLRNAFPEPSILFGDLSERLQINANREVIDRVDQADVFGNTGENVAVMVNC</sequence>
<dbReference type="Proteomes" id="UP000271162">
    <property type="component" value="Unassembled WGS sequence"/>
</dbReference>
<reference evidence="3" key="1">
    <citation type="submission" date="2017-02" db="UniProtKB">
        <authorList>
            <consortium name="WormBaseParasite"/>
        </authorList>
    </citation>
    <scope>IDENTIFICATION</scope>
</reference>
<reference evidence="1 2" key="2">
    <citation type="submission" date="2018-11" db="EMBL/GenBank/DDBJ databases">
        <authorList>
            <consortium name="Pathogen Informatics"/>
        </authorList>
    </citation>
    <scope>NUCLEOTIDE SEQUENCE [LARGE SCALE GENOMIC DNA]</scope>
</reference>
<gene>
    <name evidence="1" type="ORF">NBR_LOCUS13218</name>
</gene>
<dbReference type="AlphaFoldDB" id="A0A0N4YA32"/>
<evidence type="ECO:0000313" key="2">
    <source>
        <dbReference type="Proteomes" id="UP000271162"/>
    </source>
</evidence>